<protein>
    <recommendedName>
        <fullName evidence="3">SLH domain-containing protein</fullName>
    </recommendedName>
</protein>
<dbReference type="Pfam" id="PF00395">
    <property type="entry name" value="SLH"/>
    <property type="match status" value="1"/>
</dbReference>
<keyword evidence="1" id="KW-0677">Repeat</keyword>
<feature type="signal peptide" evidence="2">
    <location>
        <begin position="1"/>
        <end position="25"/>
    </location>
</feature>
<dbReference type="OrthoDB" id="9775889at2"/>
<organism evidence="4 5">
    <name type="scientific">Maledivibacter halophilus</name>
    <dbReference type="NCBI Taxonomy" id="36842"/>
    <lineage>
        <taxon>Bacteria</taxon>
        <taxon>Bacillati</taxon>
        <taxon>Bacillota</taxon>
        <taxon>Clostridia</taxon>
        <taxon>Peptostreptococcales</taxon>
        <taxon>Caminicellaceae</taxon>
        <taxon>Maledivibacter</taxon>
    </lineage>
</organism>
<evidence type="ECO:0000313" key="5">
    <source>
        <dbReference type="Proteomes" id="UP000190285"/>
    </source>
</evidence>
<reference evidence="4 5" key="1">
    <citation type="submission" date="2017-02" db="EMBL/GenBank/DDBJ databases">
        <authorList>
            <person name="Peterson S.W."/>
        </authorList>
    </citation>
    <scope>NUCLEOTIDE SEQUENCE [LARGE SCALE GENOMIC DNA]</scope>
    <source>
        <strain evidence="4 5">M1</strain>
    </source>
</reference>
<proteinExistence type="predicted"/>
<dbReference type="STRING" id="36842.SAMN02194393_00754"/>
<dbReference type="InterPro" id="IPR001119">
    <property type="entry name" value="SLH_dom"/>
</dbReference>
<dbReference type="RefSeq" id="WP_079489425.1">
    <property type="nucleotide sequence ID" value="NZ_FUZT01000001.1"/>
</dbReference>
<dbReference type="Proteomes" id="UP000190285">
    <property type="component" value="Unassembled WGS sequence"/>
</dbReference>
<feature type="domain" description="SLH" evidence="3">
    <location>
        <begin position="123"/>
        <end position="163"/>
    </location>
</feature>
<evidence type="ECO:0000256" key="2">
    <source>
        <dbReference type="SAM" id="SignalP"/>
    </source>
</evidence>
<name>A0A1T5IUD6_9FIRM</name>
<sequence length="376" mass="43651">MKNKILCTILTLCIVFGCTSIQSNAIYNKDFYITQANAAYEKKLISDKDLEIFKKELCVDILSVDYGDSPVYYSYDLNMLGLLNVADHGYRLGETPTRREGIKMAAKLFGLKQDSESSIYNHPFTDVPKELNAYVGYAYTKGLIDSTENNLFSPNKIMSYDEYMSMILRGLGYKKNIDFNLENIGEIAIKLGLPRAPYEDESFLRAKMININKDALNKKFKNSDKKLITKLLEDGTISKEAFDLLDQQEFERHFRNYRDLTSKTMWKYYKKYDFVSFSNFRTGSAPVSKMYTWPGKDIKLKNAGRIRISKDSGEETYYDIVKNILLDLEIDESQVENCMKDLKEKGESKYSEYCKRVIEIYDSTTYIHIGFYLDFE</sequence>
<dbReference type="PROSITE" id="PS51257">
    <property type="entry name" value="PROKAR_LIPOPROTEIN"/>
    <property type="match status" value="1"/>
</dbReference>
<keyword evidence="5" id="KW-1185">Reference proteome</keyword>
<evidence type="ECO:0000259" key="3">
    <source>
        <dbReference type="Pfam" id="PF00395"/>
    </source>
</evidence>
<dbReference type="EMBL" id="FUZT01000001">
    <property type="protein sequence ID" value="SKC42770.1"/>
    <property type="molecule type" value="Genomic_DNA"/>
</dbReference>
<evidence type="ECO:0000256" key="1">
    <source>
        <dbReference type="ARBA" id="ARBA00022737"/>
    </source>
</evidence>
<feature type="chain" id="PRO_5012979059" description="SLH domain-containing protein" evidence="2">
    <location>
        <begin position="26"/>
        <end position="376"/>
    </location>
</feature>
<accession>A0A1T5IUD6</accession>
<gene>
    <name evidence="4" type="ORF">SAMN02194393_00754</name>
</gene>
<keyword evidence="2" id="KW-0732">Signal</keyword>
<evidence type="ECO:0000313" key="4">
    <source>
        <dbReference type="EMBL" id="SKC42770.1"/>
    </source>
</evidence>
<dbReference type="AlphaFoldDB" id="A0A1T5IUD6"/>